<dbReference type="STRING" id="316057.RPD_1201"/>
<proteinExistence type="predicted"/>
<name>Q13BV0_RHOPS</name>
<dbReference type="KEGG" id="rpd:RPD_1201"/>
<evidence type="ECO:0008006" key="9">
    <source>
        <dbReference type="Google" id="ProtNLM"/>
    </source>
</evidence>
<dbReference type="Proteomes" id="UP000001818">
    <property type="component" value="Chromosome"/>
</dbReference>
<protein>
    <recommendedName>
        <fullName evidence="9">Metalloprotease</fullName>
    </recommendedName>
</protein>
<evidence type="ECO:0000313" key="7">
    <source>
        <dbReference type="EMBL" id="ABE38439.1"/>
    </source>
</evidence>
<keyword evidence="3 6" id="KW-1133">Transmembrane helix</keyword>
<dbReference type="AlphaFoldDB" id="Q13BV0"/>
<feature type="region of interest" description="Disordered" evidence="5">
    <location>
        <begin position="1"/>
        <end position="39"/>
    </location>
</feature>
<dbReference type="HOGENOM" id="CLU_059329_0_0_5"/>
<keyword evidence="4 6" id="KW-0472">Membrane</keyword>
<dbReference type="EMBL" id="CP000283">
    <property type="protein sequence ID" value="ABE38439.1"/>
    <property type="molecule type" value="Genomic_DNA"/>
</dbReference>
<comment type="subcellular location">
    <subcellularLocation>
        <location evidence="1">Membrane</location>
        <topology evidence="1">Single-pass membrane protein</topology>
    </subcellularLocation>
</comment>
<dbReference type="InterPro" id="IPR007343">
    <property type="entry name" value="Uncharacterised_pept_Zn_put"/>
</dbReference>
<feature type="transmembrane region" description="Helical" evidence="6">
    <location>
        <begin position="40"/>
        <end position="64"/>
    </location>
</feature>
<evidence type="ECO:0000256" key="5">
    <source>
        <dbReference type="SAM" id="MobiDB-lite"/>
    </source>
</evidence>
<dbReference type="Pfam" id="PF04228">
    <property type="entry name" value="Zn_peptidase"/>
    <property type="match status" value="1"/>
</dbReference>
<reference evidence="7 8" key="1">
    <citation type="submission" date="2006-03" db="EMBL/GenBank/DDBJ databases">
        <title>Complete sequence of Rhodopseudomonas palustris BisB5.</title>
        <authorList>
            <consortium name="US DOE Joint Genome Institute"/>
            <person name="Copeland A."/>
            <person name="Lucas S."/>
            <person name="Lapidus A."/>
            <person name="Barry K."/>
            <person name="Detter J.C."/>
            <person name="Glavina del Rio T."/>
            <person name="Hammon N."/>
            <person name="Israni S."/>
            <person name="Dalin E."/>
            <person name="Tice H."/>
            <person name="Pitluck S."/>
            <person name="Chain P."/>
            <person name="Malfatti S."/>
            <person name="Shin M."/>
            <person name="Vergez L."/>
            <person name="Schmutz J."/>
            <person name="Larimer F."/>
            <person name="Land M."/>
            <person name="Hauser L."/>
            <person name="Pelletier D.A."/>
            <person name="Kyrpides N."/>
            <person name="Lykidis A."/>
            <person name="Oda Y."/>
            <person name="Harwood C.S."/>
            <person name="Richardson P."/>
        </authorList>
    </citation>
    <scope>NUCLEOTIDE SEQUENCE [LARGE SCALE GENOMIC DNA]</scope>
    <source>
        <strain evidence="7 8">BisB5</strain>
    </source>
</reference>
<evidence type="ECO:0000313" key="8">
    <source>
        <dbReference type="Proteomes" id="UP000001818"/>
    </source>
</evidence>
<evidence type="ECO:0000256" key="1">
    <source>
        <dbReference type="ARBA" id="ARBA00004167"/>
    </source>
</evidence>
<evidence type="ECO:0000256" key="2">
    <source>
        <dbReference type="ARBA" id="ARBA00022692"/>
    </source>
</evidence>
<accession>Q13BV0</accession>
<evidence type="ECO:0000256" key="3">
    <source>
        <dbReference type="ARBA" id="ARBA00022989"/>
    </source>
</evidence>
<evidence type="ECO:0000256" key="6">
    <source>
        <dbReference type="SAM" id="Phobius"/>
    </source>
</evidence>
<feature type="region of interest" description="Disordered" evidence="5">
    <location>
        <begin position="81"/>
        <end position="101"/>
    </location>
</feature>
<dbReference type="GO" id="GO:0016020">
    <property type="term" value="C:membrane"/>
    <property type="evidence" value="ECO:0007669"/>
    <property type="project" value="UniProtKB-SubCell"/>
</dbReference>
<feature type="compositionally biased region" description="Basic and acidic residues" evidence="5">
    <location>
        <begin position="7"/>
        <end position="32"/>
    </location>
</feature>
<gene>
    <name evidence="7" type="ordered locus">RPD_1201</name>
</gene>
<sequence length="319" mass="34584">MVRTARRREPEEKLMRDDDFRRSDNIDDRREGGGGGGGGFGFPMGGGGLGIGTIVVLGLVGWAFGIDPRLLISGAEVLTGGAPTQQSERASPGKQGAPTDEMGSMISGVLGEIDDRWTEIFKANGQTYVGPRIVLFRNSTNGGRCGMAQSAMGPFYCPPDKQIYIDTNFFKQVETRFKGCSGSACRFTAAYIIAHEAGHHVQNLLGILPRVTRLQEQAGSKSESNALQVRVELQADCLSGVWVNREQKKRPNFLEEGDIDAALTTASAIGDDTLQRKAGREVVPDSFTHGSAEQRKRWFMTGYQQGTVQACNTFAAEKL</sequence>
<evidence type="ECO:0000256" key="4">
    <source>
        <dbReference type="ARBA" id="ARBA00023136"/>
    </source>
</evidence>
<dbReference type="eggNOG" id="COG2321">
    <property type="taxonomic scope" value="Bacteria"/>
</dbReference>
<keyword evidence="2 6" id="KW-0812">Transmembrane</keyword>
<organism evidence="7 8">
    <name type="scientific">Rhodopseudomonas palustris (strain BisB5)</name>
    <dbReference type="NCBI Taxonomy" id="316057"/>
    <lineage>
        <taxon>Bacteria</taxon>
        <taxon>Pseudomonadati</taxon>
        <taxon>Pseudomonadota</taxon>
        <taxon>Alphaproteobacteria</taxon>
        <taxon>Hyphomicrobiales</taxon>
        <taxon>Nitrobacteraceae</taxon>
        <taxon>Rhodopseudomonas</taxon>
    </lineage>
</organism>
<dbReference type="PANTHER" id="PTHR30168">
    <property type="entry name" value="PUTATIVE MEMBRANE PROTEIN YPFJ"/>
    <property type="match status" value="1"/>
</dbReference>
<dbReference type="PANTHER" id="PTHR30168:SF0">
    <property type="entry name" value="INNER MEMBRANE PROTEIN"/>
    <property type="match status" value="1"/>
</dbReference>